<dbReference type="EMBL" id="GBRH01234472">
    <property type="protein sequence ID" value="JAD63423.1"/>
    <property type="molecule type" value="Transcribed_RNA"/>
</dbReference>
<keyword evidence="1" id="KW-1133">Transmembrane helix</keyword>
<sequence>MQKQDATYNSTGNSKIRCMTRTSFRILYPSSDKIIVDLDKFQVYSWVFIGLAFSSVLSYLRGVSACEAISSCTCKHSFIPCEHTSRHSILNG</sequence>
<organism evidence="2">
    <name type="scientific">Arundo donax</name>
    <name type="common">Giant reed</name>
    <name type="synonym">Donax arundinaceus</name>
    <dbReference type="NCBI Taxonomy" id="35708"/>
    <lineage>
        <taxon>Eukaryota</taxon>
        <taxon>Viridiplantae</taxon>
        <taxon>Streptophyta</taxon>
        <taxon>Embryophyta</taxon>
        <taxon>Tracheophyta</taxon>
        <taxon>Spermatophyta</taxon>
        <taxon>Magnoliopsida</taxon>
        <taxon>Liliopsida</taxon>
        <taxon>Poales</taxon>
        <taxon>Poaceae</taxon>
        <taxon>PACMAD clade</taxon>
        <taxon>Arundinoideae</taxon>
        <taxon>Arundineae</taxon>
        <taxon>Arundo</taxon>
    </lineage>
</organism>
<keyword evidence="1" id="KW-0472">Membrane</keyword>
<proteinExistence type="predicted"/>
<protein>
    <submittedName>
        <fullName evidence="2">Uncharacterized protein</fullName>
    </submittedName>
</protein>
<dbReference type="AlphaFoldDB" id="A0A0A9BML9"/>
<evidence type="ECO:0000256" key="1">
    <source>
        <dbReference type="SAM" id="Phobius"/>
    </source>
</evidence>
<name>A0A0A9BML9_ARUDO</name>
<feature type="transmembrane region" description="Helical" evidence="1">
    <location>
        <begin position="43"/>
        <end position="60"/>
    </location>
</feature>
<reference evidence="2" key="1">
    <citation type="submission" date="2014-09" db="EMBL/GenBank/DDBJ databases">
        <authorList>
            <person name="Magalhaes I.L.F."/>
            <person name="Oliveira U."/>
            <person name="Santos F.R."/>
            <person name="Vidigal T.H.D.A."/>
            <person name="Brescovit A.D."/>
            <person name="Santos A.J."/>
        </authorList>
    </citation>
    <scope>NUCLEOTIDE SEQUENCE</scope>
    <source>
        <tissue evidence="2">Shoot tissue taken approximately 20 cm above the soil surface</tissue>
    </source>
</reference>
<evidence type="ECO:0000313" key="2">
    <source>
        <dbReference type="EMBL" id="JAD63423.1"/>
    </source>
</evidence>
<accession>A0A0A9BML9</accession>
<reference evidence="2" key="2">
    <citation type="journal article" date="2015" name="Data Brief">
        <title>Shoot transcriptome of the giant reed, Arundo donax.</title>
        <authorList>
            <person name="Barrero R.A."/>
            <person name="Guerrero F.D."/>
            <person name="Moolhuijzen P."/>
            <person name="Goolsby J.A."/>
            <person name="Tidwell J."/>
            <person name="Bellgard S.E."/>
            <person name="Bellgard M.I."/>
        </authorList>
    </citation>
    <scope>NUCLEOTIDE SEQUENCE</scope>
    <source>
        <tissue evidence="2">Shoot tissue taken approximately 20 cm above the soil surface</tissue>
    </source>
</reference>
<keyword evidence="1" id="KW-0812">Transmembrane</keyword>